<evidence type="ECO:0000256" key="2">
    <source>
        <dbReference type="ARBA" id="ARBA00022737"/>
    </source>
</evidence>
<organism evidence="4 5">
    <name type="scientific">Perkinsus olseni</name>
    <name type="common">Perkinsus atlanticus</name>
    <dbReference type="NCBI Taxonomy" id="32597"/>
    <lineage>
        <taxon>Eukaryota</taxon>
        <taxon>Sar</taxon>
        <taxon>Alveolata</taxon>
        <taxon>Perkinsozoa</taxon>
        <taxon>Perkinsea</taxon>
        <taxon>Perkinsida</taxon>
        <taxon>Perkinsidae</taxon>
        <taxon>Perkinsus</taxon>
    </lineage>
</organism>
<dbReference type="EMBL" id="JABANM010007998">
    <property type="protein sequence ID" value="KAF4743348.1"/>
    <property type="molecule type" value="Genomic_DNA"/>
</dbReference>
<dbReference type="AlphaFoldDB" id="A0A7J6TDK1"/>
<evidence type="ECO:0000256" key="1">
    <source>
        <dbReference type="ARBA" id="ARBA00022614"/>
    </source>
</evidence>
<feature type="region of interest" description="Disordered" evidence="3">
    <location>
        <begin position="495"/>
        <end position="517"/>
    </location>
</feature>
<comment type="caution">
    <text evidence="4">The sequence shown here is derived from an EMBL/GenBank/DDBJ whole genome shotgun (WGS) entry which is preliminary data.</text>
</comment>
<dbReference type="PROSITE" id="PS51450">
    <property type="entry name" value="LRR"/>
    <property type="match status" value="1"/>
</dbReference>
<sequence length="517" mass="56847">MRLDEDRECTRENEAMERSSCRSIAKSNRLPATGVAVMEPGAMDWSSKSLDFLKVVAAVGSCLHPNVRAESFVLREFFTDLSLNNRNITLLDDRTTKFAALIQLSLDSNHIKCIPALPPNLRILNACGNQINSVEGPELPSLLHLGLAYNEVEDAGAIAERFPNLLSLDLRPPVGVDFPEKNSPFVFSNDGRREALSEFFSELNYNRLCALSETVEAFKKLVEVRRLLLCGNPLSLTPAYRPSIVRDLSNLQDLDSSSISEAEREVAETFPILRGTKSLGLAMQVYPELFEGVPYTVADEGGGYFITIRDMQGTQRRSPAFVRDAPPPTGSGGEAQGDDDEAPEKGALDWAVAVEGAEDQRTSRISIDIMIEAFDELFLWNWLMLEGLHVELHRATREDPSDEGEVAQDASILVGRADLTESGLFIPPRVEECLPELVDLTEDNAVEAPTEEQQTGSPDGDELERSKEELDEMARHIAAGHCAVSTAAIRVPLFSPSEATTENPVAAPSPRPVDYHI</sequence>
<protein>
    <submittedName>
        <fullName evidence="4">Leucine rich repeat containing 43</fullName>
    </submittedName>
</protein>
<reference evidence="4 5" key="1">
    <citation type="submission" date="2020-04" db="EMBL/GenBank/DDBJ databases">
        <title>Perkinsus olseni comparative genomics.</title>
        <authorList>
            <person name="Bogema D.R."/>
        </authorList>
    </citation>
    <scope>NUCLEOTIDE SEQUENCE [LARGE SCALE GENOMIC DNA]</scope>
    <source>
        <strain evidence="4">ATCC PRA-205</strain>
    </source>
</reference>
<feature type="region of interest" description="Disordered" evidence="3">
    <location>
        <begin position="316"/>
        <end position="343"/>
    </location>
</feature>
<dbReference type="Gene3D" id="3.80.10.10">
    <property type="entry name" value="Ribonuclease Inhibitor"/>
    <property type="match status" value="2"/>
</dbReference>
<dbReference type="InterPro" id="IPR050576">
    <property type="entry name" value="Cilia_flagella_integrity"/>
</dbReference>
<dbReference type="InterPro" id="IPR001611">
    <property type="entry name" value="Leu-rich_rpt"/>
</dbReference>
<proteinExistence type="predicted"/>
<dbReference type="PANTHER" id="PTHR45973:SF35">
    <property type="entry name" value="LEUCINE-RICH REPEAT-CONTAINING PROTEIN 43"/>
    <property type="match status" value="1"/>
</dbReference>
<name>A0A7J6TDK1_PEROL</name>
<accession>A0A7J6TDK1</accession>
<dbReference type="PANTHER" id="PTHR45973">
    <property type="entry name" value="PROTEIN PHOSPHATASE 1 REGULATORY SUBUNIT SDS22-RELATED"/>
    <property type="match status" value="1"/>
</dbReference>
<feature type="region of interest" description="Disordered" evidence="3">
    <location>
        <begin position="446"/>
        <end position="468"/>
    </location>
</feature>
<dbReference type="SUPFAM" id="SSF52058">
    <property type="entry name" value="L domain-like"/>
    <property type="match status" value="1"/>
</dbReference>
<keyword evidence="1" id="KW-0433">Leucine-rich repeat</keyword>
<dbReference type="InterPro" id="IPR032675">
    <property type="entry name" value="LRR_dom_sf"/>
</dbReference>
<gene>
    <name evidence="4" type="primary">LRRC43</name>
    <name evidence="4" type="ORF">FOZ62_016309</name>
</gene>
<dbReference type="Proteomes" id="UP000574390">
    <property type="component" value="Unassembled WGS sequence"/>
</dbReference>
<keyword evidence="2" id="KW-0677">Repeat</keyword>
<evidence type="ECO:0000313" key="4">
    <source>
        <dbReference type="EMBL" id="KAF4743348.1"/>
    </source>
</evidence>
<evidence type="ECO:0000313" key="5">
    <source>
        <dbReference type="Proteomes" id="UP000574390"/>
    </source>
</evidence>
<evidence type="ECO:0000256" key="3">
    <source>
        <dbReference type="SAM" id="MobiDB-lite"/>
    </source>
</evidence>